<feature type="region of interest" description="Disordered" evidence="5">
    <location>
        <begin position="1"/>
        <end position="141"/>
    </location>
</feature>
<dbReference type="VEuPathDB" id="FungiDB:CC1G_01761"/>
<keyword evidence="9" id="KW-1185">Reference proteome</keyword>
<evidence type="ECO:0000256" key="5">
    <source>
        <dbReference type="SAM" id="MobiDB-lite"/>
    </source>
</evidence>
<feature type="domain" description="Exocyst complex component Sec8 middle helical bundle" evidence="7">
    <location>
        <begin position="496"/>
        <end position="787"/>
    </location>
</feature>
<gene>
    <name evidence="8" type="ORF">CC1G_01761</name>
</gene>
<keyword evidence="2 4" id="KW-0268">Exocytosis</keyword>
<dbReference type="OMA" id="HMEVRCR"/>
<dbReference type="HOGENOM" id="CLU_004025_1_0_1"/>
<proteinExistence type="inferred from homology"/>
<dbReference type="eggNOG" id="KOG3691">
    <property type="taxonomic scope" value="Eukaryota"/>
</dbReference>
<dbReference type="Pfam" id="PF20652">
    <property type="entry name" value="Sec8_C"/>
    <property type="match status" value="1"/>
</dbReference>
<evidence type="ECO:0000256" key="4">
    <source>
        <dbReference type="RuleBase" id="RU367079"/>
    </source>
</evidence>
<evidence type="ECO:0000256" key="2">
    <source>
        <dbReference type="ARBA" id="ARBA00022483"/>
    </source>
</evidence>
<evidence type="ECO:0000313" key="9">
    <source>
        <dbReference type="Proteomes" id="UP000001861"/>
    </source>
</evidence>
<dbReference type="RefSeq" id="XP_001829081.2">
    <property type="nucleotide sequence ID" value="XM_001829029.2"/>
</dbReference>
<feature type="compositionally biased region" description="Polar residues" evidence="5">
    <location>
        <begin position="118"/>
        <end position="141"/>
    </location>
</feature>
<comment type="similarity">
    <text evidence="4">Belongs to the SEC8 family.</text>
</comment>
<name>A8N2C1_COPC7</name>
<dbReference type="AlphaFoldDB" id="A8N2C1"/>
<evidence type="ECO:0000259" key="6">
    <source>
        <dbReference type="Pfam" id="PF04048"/>
    </source>
</evidence>
<feature type="region of interest" description="Disordered" evidence="5">
    <location>
        <begin position="416"/>
        <end position="446"/>
    </location>
</feature>
<dbReference type="GO" id="GO:0006612">
    <property type="term" value="P:protein targeting to membrane"/>
    <property type="evidence" value="ECO:0007669"/>
    <property type="project" value="UniProtKB-UniRule"/>
</dbReference>
<dbReference type="GeneID" id="6005507"/>
<dbReference type="KEGG" id="cci:CC1G_01761"/>
<comment type="function">
    <text evidence="4">Component of the exocyst complex involved in the docking of exocytic vesicles with fusion sites on the plasma membrane.</text>
</comment>
<evidence type="ECO:0000256" key="3">
    <source>
        <dbReference type="ARBA" id="ARBA00022927"/>
    </source>
</evidence>
<protein>
    <recommendedName>
        <fullName evidence="4">Exocyst complex component Sec8</fullName>
    </recommendedName>
</protein>
<dbReference type="InParanoid" id="A8N2C1"/>
<dbReference type="GO" id="GO:0090522">
    <property type="term" value="P:vesicle tethering involved in exocytosis"/>
    <property type="evidence" value="ECO:0007669"/>
    <property type="project" value="UniProtKB-UniRule"/>
</dbReference>
<keyword evidence="3 4" id="KW-0653">Protein transport</keyword>
<dbReference type="PANTHER" id="PTHR14146:SF0">
    <property type="entry name" value="EXOCYST COMPLEX COMPONENT 4"/>
    <property type="match status" value="1"/>
</dbReference>
<dbReference type="STRING" id="240176.A8N2C1"/>
<dbReference type="InterPro" id="IPR007191">
    <property type="entry name" value="Sec8_exocyst_N"/>
</dbReference>
<comment type="caution">
    <text evidence="8">The sequence shown here is derived from an EMBL/GenBank/DDBJ whole genome shotgun (WGS) entry which is preliminary data.</text>
</comment>
<reference evidence="8 9" key="1">
    <citation type="journal article" date="2010" name="Proc. Natl. Acad. Sci. U.S.A.">
        <title>Insights into evolution of multicellular fungi from the assembled chromosomes of the mushroom Coprinopsis cinerea (Coprinus cinereus).</title>
        <authorList>
            <person name="Stajich J.E."/>
            <person name="Wilke S.K."/>
            <person name="Ahren D."/>
            <person name="Au C.H."/>
            <person name="Birren B.W."/>
            <person name="Borodovsky M."/>
            <person name="Burns C."/>
            <person name="Canback B."/>
            <person name="Casselton L.A."/>
            <person name="Cheng C.K."/>
            <person name="Deng J."/>
            <person name="Dietrich F.S."/>
            <person name="Fargo D.C."/>
            <person name="Farman M.L."/>
            <person name="Gathman A.C."/>
            <person name="Goldberg J."/>
            <person name="Guigo R."/>
            <person name="Hoegger P.J."/>
            <person name="Hooker J.B."/>
            <person name="Huggins A."/>
            <person name="James T.Y."/>
            <person name="Kamada T."/>
            <person name="Kilaru S."/>
            <person name="Kodira C."/>
            <person name="Kues U."/>
            <person name="Kupfer D."/>
            <person name="Kwan H.S."/>
            <person name="Lomsadze A."/>
            <person name="Li W."/>
            <person name="Lilly W.W."/>
            <person name="Ma L.J."/>
            <person name="Mackey A.J."/>
            <person name="Manning G."/>
            <person name="Martin F."/>
            <person name="Muraguchi H."/>
            <person name="Natvig D.O."/>
            <person name="Palmerini H."/>
            <person name="Ramesh M.A."/>
            <person name="Rehmeyer C.J."/>
            <person name="Roe B.A."/>
            <person name="Shenoy N."/>
            <person name="Stanke M."/>
            <person name="Ter-Hovhannisyan V."/>
            <person name="Tunlid A."/>
            <person name="Velagapudi R."/>
            <person name="Vision T.J."/>
            <person name="Zeng Q."/>
            <person name="Zolan M.E."/>
            <person name="Pukkila P.J."/>
        </authorList>
    </citation>
    <scope>NUCLEOTIDE SEQUENCE [LARGE SCALE GENOMIC DNA]</scope>
    <source>
        <strain evidence="9">Okayama-7 / 130 / ATCC MYA-4618 / FGSC 9003</strain>
    </source>
</reference>
<dbReference type="FunCoup" id="A8N2C1">
    <property type="interactions" value="25"/>
</dbReference>
<dbReference type="GO" id="GO:0006893">
    <property type="term" value="P:Golgi to plasma membrane transport"/>
    <property type="evidence" value="ECO:0007669"/>
    <property type="project" value="TreeGrafter"/>
</dbReference>
<dbReference type="InterPro" id="IPR048630">
    <property type="entry name" value="Sec8_M"/>
</dbReference>
<dbReference type="InterPro" id="IPR039682">
    <property type="entry name" value="Sec8/EXOC4"/>
</dbReference>
<evidence type="ECO:0000259" key="7">
    <source>
        <dbReference type="Pfam" id="PF20652"/>
    </source>
</evidence>
<organism evidence="8 9">
    <name type="scientific">Coprinopsis cinerea (strain Okayama-7 / 130 / ATCC MYA-4618 / FGSC 9003)</name>
    <name type="common">Inky cap fungus</name>
    <name type="synonym">Hormographiella aspergillata</name>
    <dbReference type="NCBI Taxonomy" id="240176"/>
    <lineage>
        <taxon>Eukaryota</taxon>
        <taxon>Fungi</taxon>
        <taxon>Dikarya</taxon>
        <taxon>Basidiomycota</taxon>
        <taxon>Agaricomycotina</taxon>
        <taxon>Agaricomycetes</taxon>
        <taxon>Agaricomycetidae</taxon>
        <taxon>Agaricales</taxon>
        <taxon>Agaricineae</taxon>
        <taxon>Psathyrellaceae</taxon>
        <taxon>Coprinopsis</taxon>
    </lineage>
</organism>
<evidence type="ECO:0000313" key="8">
    <source>
        <dbReference type="EMBL" id="EAU92716.2"/>
    </source>
</evidence>
<dbReference type="Pfam" id="PF04048">
    <property type="entry name" value="Sec8_N"/>
    <property type="match status" value="1"/>
</dbReference>
<evidence type="ECO:0000256" key="1">
    <source>
        <dbReference type="ARBA" id="ARBA00022448"/>
    </source>
</evidence>
<dbReference type="GO" id="GO:0000145">
    <property type="term" value="C:exocyst"/>
    <property type="evidence" value="ECO:0007669"/>
    <property type="project" value="UniProtKB-UniRule"/>
</dbReference>
<feature type="domain" description="Exocyst complex component Sec8 N-terminal" evidence="6">
    <location>
        <begin position="203"/>
        <end position="340"/>
    </location>
</feature>
<dbReference type="EMBL" id="AACS02000001">
    <property type="protein sequence ID" value="EAU92716.2"/>
    <property type="molecule type" value="Genomic_DNA"/>
</dbReference>
<dbReference type="PANTHER" id="PTHR14146">
    <property type="entry name" value="EXOCYST COMPLEX COMPONENT 4"/>
    <property type="match status" value="1"/>
</dbReference>
<feature type="compositionally biased region" description="Low complexity" evidence="5">
    <location>
        <begin position="84"/>
        <end position="97"/>
    </location>
</feature>
<accession>A8N2C1</accession>
<dbReference type="GO" id="GO:0006904">
    <property type="term" value="P:vesicle docking involved in exocytosis"/>
    <property type="evidence" value="ECO:0007669"/>
    <property type="project" value="InterPro"/>
</dbReference>
<dbReference type="OrthoDB" id="272977at2759"/>
<dbReference type="GO" id="GO:0015031">
    <property type="term" value="P:protein transport"/>
    <property type="evidence" value="ECO:0007669"/>
    <property type="project" value="UniProtKB-KW"/>
</dbReference>
<feature type="compositionally biased region" description="Polar residues" evidence="5">
    <location>
        <begin position="30"/>
        <end position="59"/>
    </location>
</feature>
<dbReference type="Proteomes" id="UP000001861">
    <property type="component" value="Unassembled WGS sequence"/>
</dbReference>
<sequence length="1252" mass="139534">MSRVPPFPTSRRRSPSNANRPISPPISAPGYSNTRPLHIPRSSTPTNSNGPYVSGSPQQYGLPPNSAPLGPSRPQRSELRARASDYSSDRGSVVSSDVYRESMAESEAYNVNPAPPSRSRTPRQATSPYSANGDNTTPTSLNSALSAFKSAVARKKTLESDDAEYWSREREREIEEEKARQQRIRDRVPGLNVVKGKKRAGEIDAVLDQVKDGWEFVIDPEFSNVELALQLLDQSALGKDMDSFRNTKQMLSKALKGSVDKHYQAFAASLPHHASLLNHLNDTQQQISLARSALTETKDALGSKRTDLVQLWNRGQVLEEMLRILDQIEYLKTVPDLLETLMSEKRLLQASVLLVKSLKIINNSDMQEIGAVSDLRSYLVGQESALRDILVDELQSHLYLKSFWCESRWAAYTPNQQTLPKCDGDGDEQVPTEDPASPTSPSFRPSRLTRFLNDLALRPNEPPLDVGDASINPGERLLLNTGPFSTSHTQMTTNSNPESDSFAYMETLLESLAVLGKLGTALDSISQRLPGEIYNLVDATLDEVEERAEYGRRRSLFSLHGMGTKSESAFILANGGKLSDVKGKIPAAALRLAALESSAKRIDHEILRDLFWTLYSKLEAVAQGLRVVSEVANRIGSRRDYRDSSGSKPNSLFPLTEVWSPVQAEVRRLISDYLTDEQQGSAASRNPITSINEILREGKFSRDKIKPVFRFSDTDAKSLIKILKPHEEGLTRVLKDTMPGLAPAGTSDSASSIISSNDDHLLGSDQHHRLLIRPDAFHVTILFQPTLSFLERVTDILPAGVESVRTSSAVLDEFVLKVYLPQLEEQVLDLFHEAVSGPDAFQPDPVSAQLSPEPLVKASMQLMALVNSLCAMLQTSPFHRESYSRLMLGVVIQFYQRCSDRFQMLTTTTNGTDVALSAQWAQRSELQPPLSELRNTDEAFASTQQQLCKQETNIELELMRQKTITKADLISSNRNLSALASLYRSVAWFTAELNSLKARPEDVLSPMSPGTLEPMTAATAVTPFLPPPPTDDADLKLALSKEMALRFQALLRTYDQLSSLILDTLRIEIRCRTLYYLDSCMRHGNYSASYEAAEPDSHIVDLNTELVQCDELLSISLPKKARQFVFAGLGQLMEHMMIHNARHLHLPNDFGIKKVLRNISALQQSIKTLNSDQQDADFERAKRYYSMFWISPQEMLNGIKKQQLFSFDEYQTMLNLQCGVVPGEPGENAPKAADRNYSMYIIELHGMEIQGS</sequence>
<keyword evidence="1 4" id="KW-0813">Transport</keyword>